<dbReference type="GeneID" id="40384405"/>
<dbReference type="Proteomes" id="UP000249293">
    <property type="component" value="Chromosome 3"/>
</dbReference>
<proteinExistence type="predicted"/>
<evidence type="ECO:0000313" key="3">
    <source>
        <dbReference type="Proteomes" id="UP000249293"/>
    </source>
</evidence>
<keyword evidence="1" id="KW-1133">Transmembrane helix</keyword>
<feature type="transmembrane region" description="Helical" evidence="1">
    <location>
        <begin position="183"/>
        <end position="200"/>
    </location>
</feature>
<keyword evidence="3" id="KW-1185">Reference proteome</keyword>
<feature type="transmembrane region" description="Helical" evidence="1">
    <location>
        <begin position="89"/>
        <end position="110"/>
    </location>
</feature>
<dbReference type="KEGG" id="pkz:C5L36_0C05410"/>
<evidence type="ECO:0000313" key="2">
    <source>
        <dbReference type="EMBL" id="AWU76610.1"/>
    </source>
</evidence>
<dbReference type="EMBL" id="CP028775">
    <property type="protein sequence ID" value="AWU76610.1"/>
    <property type="molecule type" value="Genomic_DNA"/>
</dbReference>
<keyword evidence="1" id="KW-0472">Membrane</keyword>
<name>A0A2U9R5F8_PICKU</name>
<dbReference type="OrthoDB" id="3997609at2759"/>
<feature type="transmembrane region" description="Helical" evidence="1">
    <location>
        <begin position="266"/>
        <end position="290"/>
    </location>
</feature>
<keyword evidence="1" id="KW-0812">Transmembrane</keyword>
<dbReference type="AlphaFoldDB" id="A0A2U9R5F8"/>
<dbReference type="VEuPathDB" id="FungiDB:C5L36_0C05410"/>
<gene>
    <name evidence="2" type="ORF">C5L36_0C05410</name>
</gene>
<reference evidence="2 3" key="1">
    <citation type="submission" date="2018-06" db="EMBL/GenBank/DDBJ databases">
        <title>Population genomics shows no distinction between pathogenic Candida krusei and environmental Pichia kudriavzevii: One species, four names.</title>
        <authorList>
            <person name="Douglass A.P."/>
            <person name="Offei B."/>
            <person name="Braun-Galleani S."/>
            <person name="Coughlan A.Y."/>
            <person name="Martos A."/>
            <person name="Ortiz-Merino R.A."/>
            <person name="Byrne K.P."/>
            <person name="Wolfe K.H."/>
        </authorList>
    </citation>
    <scope>NUCLEOTIDE SEQUENCE [LARGE SCALE GENOMIC DNA]</scope>
    <source>
        <strain evidence="2 3">CBS573</strain>
    </source>
</reference>
<sequence>MLILCYASELNDTSPNQNDLPVHHYSAHLADARSKVLLPIHLLITYHHILLIHMIIQMRANDAFKRNDETVYKQQIKFLTKTLNTDNSIVLYVIYYLLLLFDGSLILFILRCFMQMFISHVIEDAMDNNEIVPGLTRSNALQSLTGQNISGVGNGGTSNEVDEFRGFIGNLSMDQKKFLIRKLIAFMVLIWGFMFAYQLSFCMGNTFDGICYDIFGRITKTLKDSAYIPDYLNSNKLWNVNEAFDSGYLLISVIGEMRFRNPLTKYFTIILLDIMAMGFQFLAIIIDYGIGFGMIDRFTSNDEVENERRFDGMQGKTCICRIDPIHFLKTIYS</sequence>
<accession>A0A2U9R5F8</accession>
<protein>
    <submittedName>
        <fullName evidence="2">Uncharacterized protein</fullName>
    </submittedName>
</protein>
<dbReference type="RefSeq" id="XP_029322087.1">
    <property type="nucleotide sequence ID" value="XM_029466227.1"/>
</dbReference>
<evidence type="ECO:0000256" key="1">
    <source>
        <dbReference type="SAM" id="Phobius"/>
    </source>
</evidence>
<feature type="transmembrane region" description="Helical" evidence="1">
    <location>
        <begin position="36"/>
        <end position="56"/>
    </location>
</feature>
<organism evidence="2 3">
    <name type="scientific">Pichia kudriavzevii</name>
    <name type="common">Yeast</name>
    <name type="synonym">Issatchenkia orientalis</name>
    <dbReference type="NCBI Taxonomy" id="4909"/>
    <lineage>
        <taxon>Eukaryota</taxon>
        <taxon>Fungi</taxon>
        <taxon>Dikarya</taxon>
        <taxon>Ascomycota</taxon>
        <taxon>Saccharomycotina</taxon>
        <taxon>Pichiomycetes</taxon>
        <taxon>Pichiales</taxon>
        <taxon>Pichiaceae</taxon>
        <taxon>Pichia</taxon>
    </lineage>
</organism>